<evidence type="ECO:0000313" key="1">
    <source>
        <dbReference type="EMBL" id="RPF20014.1"/>
    </source>
</evidence>
<dbReference type="EMBL" id="RKQZ01000001">
    <property type="protein sequence ID" value="RPF20014.1"/>
    <property type="molecule type" value="Genomic_DNA"/>
</dbReference>
<protein>
    <recommendedName>
        <fullName evidence="3">Butirosin biosynthesis protein H-like</fullName>
    </recommendedName>
</protein>
<proteinExistence type="predicted"/>
<evidence type="ECO:0008006" key="3">
    <source>
        <dbReference type="Google" id="ProtNLM"/>
    </source>
</evidence>
<name>A0A3N4YL24_9MICO</name>
<dbReference type="Proteomes" id="UP000280501">
    <property type="component" value="Unassembled WGS sequence"/>
</dbReference>
<dbReference type="OrthoDB" id="8065844at2"/>
<dbReference type="RefSeq" id="WP_123813239.1">
    <property type="nucleotide sequence ID" value="NZ_RKQZ01000001.1"/>
</dbReference>
<organism evidence="1 2">
    <name type="scientific">Myceligenerans xiligouense</name>
    <dbReference type="NCBI Taxonomy" id="253184"/>
    <lineage>
        <taxon>Bacteria</taxon>
        <taxon>Bacillati</taxon>
        <taxon>Actinomycetota</taxon>
        <taxon>Actinomycetes</taxon>
        <taxon>Micrococcales</taxon>
        <taxon>Promicromonosporaceae</taxon>
        <taxon>Myceligenerans</taxon>
    </lineage>
</organism>
<sequence length="304" mass="33779">MSNPGIMSYNGFINYCYADAASMFLSAYGIDAPSGRLEVLSGISLLGAHRLSEPECEKLYLSLVPDPSRLDRAFSLLDLRVERENATEQLDALRSALEHGPVLVGPMDMGALRYFPYHQHARGADHYVVAYAVDGDSVRVHDPMGYPFAAVSVEHFLDGWRGEELPCPGPPFHMWTRARSGRSVSDAEVFDAAMGWFEEIRQSTPSGAEVIQGYADDLEADRLTPRSQSFMSIFLLPSQARRCLDYAQFFREGGALGLAEKKFTQGRLMGESLQAGNKGDWKRVGTLFREYAEIEDDLSSRPFG</sequence>
<keyword evidence="2" id="KW-1185">Reference proteome</keyword>
<gene>
    <name evidence="1" type="ORF">EDD34_0590</name>
</gene>
<comment type="caution">
    <text evidence="1">The sequence shown here is derived from an EMBL/GenBank/DDBJ whole genome shotgun (WGS) entry which is preliminary data.</text>
</comment>
<evidence type="ECO:0000313" key="2">
    <source>
        <dbReference type="Proteomes" id="UP000280501"/>
    </source>
</evidence>
<dbReference type="Gene3D" id="3.90.70.10">
    <property type="entry name" value="Cysteine proteinases"/>
    <property type="match status" value="1"/>
</dbReference>
<dbReference type="AlphaFoldDB" id="A0A3N4YL24"/>
<accession>A0A3N4YL24</accession>
<reference evidence="1 2" key="1">
    <citation type="submission" date="2018-11" db="EMBL/GenBank/DDBJ databases">
        <title>Sequencing the genomes of 1000 actinobacteria strains.</title>
        <authorList>
            <person name="Klenk H.-P."/>
        </authorList>
    </citation>
    <scope>NUCLEOTIDE SEQUENCE [LARGE SCALE GENOMIC DNA]</scope>
    <source>
        <strain evidence="1 2">DSM 15700</strain>
    </source>
</reference>